<dbReference type="Gene3D" id="3.40.50.1820">
    <property type="entry name" value="alpha/beta hydrolase"/>
    <property type="match status" value="1"/>
</dbReference>
<proteinExistence type="predicted"/>
<dbReference type="Pfam" id="PF12697">
    <property type="entry name" value="Abhydrolase_6"/>
    <property type="match status" value="1"/>
</dbReference>
<reference evidence="3" key="1">
    <citation type="submission" date="2020-06" db="EMBL/GenBank/DDBJ databases">
        <authorList>
            <person name="Li T."/>
            <person name="Hu X."/>
            <person name="Zhang T."/>
            <person name="Song X."/>
            <person name="Zhang H."/>
            <person name="Dai N."/>
            <person name="Sheng W."/>
            <person name="Hou X."/>
            <person name="Wei L."/>
        </authorList>
    </citation>
    <scope>NUCLEOTIDE SEQUENCE</scope>
    <source>
        <strain evidence="3">G02</strain>
        <tissue evidence="3">Leaf</tissue>
    </source>
</reference>
<dbReference type="EMBL" id="JACGWJ010000022">
    <property type="protein sequence ID" value="KAL0330339.1"/>
    <property type="molecule type" value="Genomic_DNA"/>
</dbReference>
<reference evidence="3" key="2">
    <citation type="journal article" date="2024" name="Plant">
        <title>Genomic evolution and insights into agronomic trait innovations of Sesamum species.</title>
        <authorList>
            <person name="Miao H."/>
            <person name="Wang L."/>
            <person name="Qu L."/>
            <person name="Liu H."/>
            <person name="Sun Y."/>
            <person name="Le M."/>
            <person name="Wang Q."/>
            <person name="Wei S."/>
            <person name="Zheng Y."/>
            <person name="Lin W."/>
            <person name="Duan Y."/>
            <person name="Cao H."/>
            <person name="Xiong S."/>
            <person name="Wang X."/>
            <person name="Wei L."/>
            <person name="Li C."/>
            <person name="Ma Q."/>
            <person name="Ju M."/>
            <person name="Zhao R."/>
            <person name="Li G."/>
            <person name="Mu C."/>
            <person name="Tian Q."/>
            <person name="Mei H."/>
            <person name="Zhang T."/>
            <person name="Gao T."/>
            <person name="Zhang H."/>
        </authorList>
    </citation>
    <scope>NUCLEOTIDE SEQUENCE</scope>
    <source>
        <strain evidence="3">G02</strain>
    </source>
</reference>
<feature type="chain" id="PRO_5043811347" description="AB hydrolase-1 domain-containing protein" evidence="1">
    <location>
        <begin position="23"/>
        <end position="402"/>
    </location>
</feature>
<dbReference type="GO" id="GO:0016787">
    <property type="term" value="F:hydrolase activity"/>
    <property type="evidence" value="ECO:0007669"/>
    <property type="project" value="UniProtKB-ARBA"/>
</dbReference>
<feature type="signal peptide" evidence="1">
    <location>
        <begin position="1"/>
        <end position="22"/>
    </location>
</feature>
<dbReference type="SUPFAM" id="SSF53474">
    <property type="entry name" value="alpha/beta-Hydrolases"/>
    <property type="match status" value="1"/>
</dbReference>
<comment type="caution">
    <text evidence="3">The sequence shown here is derived from an EMBL/GenBank/DDBJ whole genome shotgun (WGS) entry which is preliminary data.</text>
</comment>
<name>A0AAW2MHP1_SESRA</name>
<dbReference type="PANTHER" id="PTHR47381">
    <property type="entry name" value="ALPHA/BETA-HYDROLASES SUPERFAMILY PROTEIN"/>
    <property type="match status" value="1"/>
</dbReference>
<sequence length="402" mass="45171">MAKRKRSTLLCIFLSILVEAKAIMVVLPHVTNALPHVQPHALPTASYYFNLKAKANSTDSTTTPRFLSSPDYRMENSDDAVKIRSEFLQLLRSRRTAEVPLSVEPAQPVRDPLYQETPKPTFSEAGEQGRLPVLLLKLKENNLKRRPAIVFLHSTHKCKEWLRPLLEAYAARDYIAVAIDSRYHGERARNLTTYRDALVSSWKKGDTVPFIFDTVWDLIKLADHLTQREDVDPSRIGITGESLGGMHAWFGAAADTRYSVAAPIIGVQGFRWAIEQDKWQARVDSIKAVFEVARLDLGKSAIDKEVVEKVWDRIAPGLASHFDSPYTVPAIAPRPLLILNGKEDPRCPLGGLELPELRARKAYEKANAIENFKLVAQPGIGHQMTPLMVKQASDWFDQHLAP</sequence>
<dbReference type="InterPro" id="IPR029058">
    <property type="entry name" value="AB_hydrolase_fold"/>
</dbReference>
<dbReference type="InterPro" id="IPR000073">
    <property type="entry name" value="AB_hydrolase_1"/>
</dbReference>
<organism evidence="3">
    <name type="scientific">Sesamum radiatum</name>
    <name type="common">Black benniseed</name>
    <dbReference type="NCBI Taxonomy" id="300843"/>
    <lineage>
        <taxon>Eukaryota</taxon>
        <taxon>Viridiplantae</taxon>
        <taxon>Streptophyta</taxon>
        <taxon>Embryophyta</taxon>
        <taxon>Tracheophyta</taxon>
        <taxon>Spermatophyta</taxon>
        <taxon>Magnoliopsida</taxon>
        <taxon>eudicotyledons</taxon>
        <taxon>Gunneridae</taxon>
        <taxon>Pentapetalae</taxon>
        <taxon>asterids</taxon>
        <taxon>lamiids</taxon>
        <taxon>Lamiales</taxon>
        <taxon>Pedaliaceae</taxon>
        <taxon>Sesamum</taxon>
    </lineage>
</organism>
<dbReference type="AlphaFoldDB" id="A0AAW2MHP1"/>
<feature type="domain" description="AB hydrolase-1" evidence="2">
    <location>
        <begin position="149"/>
        <end position="382"/>
    </location>
</feature>
<evidence type="ECO:0000313" key="3">
    <source>
        <dbReference type="EMBL" id="KAL0330339.1"/>
    </source>
</evidence>
<accession>A0AAW2MHP1</accession>
<gene>
    <name evidence="3" type="ORF">Sradi_5020600</name>
</gene>
<dbReference type="PANTHER" id="PTHR47381:SF3">
    <property type="entry name" value="ALPHA_BETA-HYDROLASES SUPERFAMILY PROTEIN"/>
    <property type="match status" value="1"/>
</dbReference>
<protein>
    <recommendedName>
        <fullName evidence="2">AB hydrolase-1 domain-containing protein</fullName>
    </recommendedName>
</protein>
<evidence type="ECO:0000259" key="2">
    <source>
        <dbReference type="Pfam" id="PF12697"/>
    </source>
</evidence>
<keyword evidence="1" id="KW-0732">Signal</keyword>
<evidence type="ECO:0000256" key="1">
    <source>
        <dbReference type="SAM" id="SignalP"/>
    </source>
</evidence>